<evidence type="ECO:0000256" key="3">
    <source>
        <dbReference type="ARBA" id="ARBA00022737"/>
    </source>
</evidence>
<keyword evidence="9" id="KW-0539">Nucleus</keyword>
<dbReference type="AlphaFoldDB" id="A0A8E0QW42"/>
<dbReference type="Pfam" id="PF00172">
    <property type="entry name" value="Zn_clus"/>
    <property type="match status" value="1"/>
</dbReference>
<evidence type="ECO:0000256" key="1">
    <source>
        <dbReference type="ARBA" id="ARBA00004123"/>
    </source>
</evidence>
<dbReference type="GO" id="GO:0005634">
    <property type="term" value="C:nucleus"/>
    <property type="evidence" value="ECO:0007669"/>
    <property type="project" value="UniProtKB-SubCell"/>
</dbReference>
<dbReference type="GO" id="GO:0000785">
    <property type="term" value="C:chromatin"/>
    <property type="evidence" value="ECO:0007669"/>
    <property type="project" value="TreeGrafter"/>
</dbReference>
<gene>
    <name evidence="12" type="ORF">Aud_008770</name>
</gene>
<dbReference type="SUPFAM" id="SSF57667">
    <property type="entry name" value="beta-beta-alpha zinc fingers"/>
    <property type="match status" value="1"/>
</dbReference>
<dbReference type="InterPro" id="IPR001138">
    <property type="entry name" value="Zn2Cys6_DnaBD"/>
</dbReference>
<feature type="domain" description="C2H2-type" evidence="10">
    <location>
        <begin position="17"/>
        <end position="37"/>
    </location>
</feature>
<dbReference type="GO" id="GO:0008270">
    <property type="term" value="F:zinc ion binding"/>
    <property type="evidence" value="ECO:0007669"/>
    <property type="project" value="UniProtKB-KW"/>
</dbReference>
<dbReference type="GO" id="GO:0006351">
    <property type="term" value="P:DNA-templated transcription"/>
    <property type="evidence" value="ECO:0007669"/>
    <property type="project" value="InterPro"/>
</dbReference>
<dbReference type="InterPro" id="IPR013087">
    <property type="entry name" value="Znf_C2H2_type"/>
</dbReference>
<keyword evidence="5" id="KW-0862">Zinc</keyword>
<dbReference type="InterPro" id="IPR036864">
    <property type="entry name" value="Zn2-C6_fun-type_DNA-bd_sf"/>
</dbReference>
<name>A0A8E0QW42_9EURO</name>
<evidence type="ECO:0000313" key="13">
    <source>
        <dbReference type="Proteomes" id="UP000036893"/>
    </source>
</evidence>
<dbReference type="InterPro" id="IPR051059">
    <property type="entry name" value="VerF-like"/>
</dbReference>
<dbReference type="CDD" id="cd00067">
    <property type="entry name" value="GAL4"/>
    <property type="match status" value="1"/>
</dbReference>
<keyword evidence="8" id="KW-0804">Transcription</keyword>
<dbReference type="SMART" id="SM00066">
    <property type="entry name" value="GAL4"/>
    <property type="match status" value="1"/>
</dbReference>
<dbReference type="RefSeq" id="XP_043149570.1">
    <property type="nucleotide sequence ID" value="XM_043293635.1"/>
</dbReference>
<evidence type="ECO:0000259" key="10">
    <source>
        <dbReference type="PROSITE" id="PS00028"/>
    </source>
</evidence>
<dbReference type="PANTHER" id="PTHR40626">
    <property type="entry name" value="MIP31509P"/>
    <property type="match status" value="1"/>
</dbReference>
<comment type="subcellular location">
    <subcellularLocation>
        <location evidence="1">Nucleus</location>
    </subcellularLocation>
</comment>
<keyword evidence="3" id="KW-0677">Repeat</keyword>
<reference evidence="12" key="1">
    <citation type="journal article" date="2015" name="Genome Announc.">
        <title>Draft Genome Sequence of the Pathogenic Filamentous Fungus Aspergillus udagawae Strain IFM 46973T.</title>
        <authorList>
            <person name="Kusuya Y."/>
            <person name="Takahashi-Nakaguchi A."/>
            <person name="Takahashi H."/>
            <person name="Yaguchi T."/>
        </authorList>
    </citation>
    <scope>NUCLEOTIDE SEQUENCE</scope>
    <source>
        <strain evidence="12">IFM 46973</strain>
    </source>
</reference>
<dbReference type="InterPro" id="IPR036236">
    <property type="entry name" value="Znf_C2H2_sf"/>
</dbReference>
<dbReference type="PROSITE" id="PS00028">
    <property type="entry name" value="ZINC_FINGER_C2H2_1"/>
    <property type="match status" value="1"/>
</dbReference>
<keyword evidence="4" id="KW-0863">Zinc-finger</keyword>
<evidence type="ECO:0000313" key="12">
    <source>
        <dbReference type="EMBL" id="GIC92304.1"/>
    </source>
</evidence>
<accession>A0A8E0QW42</accession>
<evidence type="ECO:0000256" key="8">
    <source>
        <dbReference type="ARBA" id="ARBA00023163"/>
    </source>
</evidence>
<evidence type="ECO:0000256" key="4">
    <source>
        <dbReference type="ARBA" id="ARBA00022771"/>
    </source>
</evidence>
<dbReference type="InterPro" id="IPR007219">
    <property type="entry name" value="XnlR_reg_dom"/>
</dbReference>
<sequence length="711" mass="81182">MKTSPTHVNLAISPHQCSVCFKSYKRREHLQRHRNSHSTDRPHRCPACPSTFQRADVLRRHLRTCDRIISSAYQGATRKRACDRCARQKKACNGARPCQKCSKKGVECAYSTPKNDTQAVEEIASTSVPLGADSSNVAAASVDLWTPHTGDAEQLDSTAFDTLACPDLDFLQYPDQTWQDLFSIGLEDPSLASADRNYFFHFLDAFTSRTGFVSSFECGTLEQRLDVLYTIEEKERLTDSFWTLNVDQSSNQDSNNSCADSSQWFNDPLALQTHQISLLIKEVVMIKPRNSCVTVSWSPDIEQRCLQFFSPTSLRKYIELYWSIWSPNVNFLHRPSFHPASSKPILLASMAIIGACVSPNLEDNDNARMWFNCVEEAVFADEDFNRDAVSPFHPVRDRQKMQALQAAYMVCLYQNWEGTDASKKRIRRHRFSTVVSTVRDLDITTARHVDYNAKHRDEFDWNEFVAREELIRTFIWVFLLDTAFVTFNNLPPRMVVKEMKMHVAAPESCFQAPTADQCYDAIRNWMPSASLCWKFSFRALFETLCIDDLPLKMQQAVAALGPLNLFTIISGIHSLVFQYQSFFSAGHLLPRTHTALQNFKHIWHLHETTTIGQLPHTTVDESNLNADNMWKRVGFCRHAGDFWLLASVKVDRLSVAEAEQHKAISGEFVLEDSEQSDSILSQYDQTSMRQVNELISEFQRVHLGDMPTAVD</sequence>
<evidence type="ECO:0000256" key="7">
    <source>
        <dbReference type="ARBA" id="ARBA00023125"/>
    </source>
</evidence>
<dbReference type="Gene3D" id="4.10.240.10">
    <property type="entry name" value="Zn(2)-C6 fungal-type DNA-binding domain"/>
    <property type="match status" value="1"/>
</dbReference>
<keyword evidence="2" id="KW-0479">Metal-binding</keyword>
<dbReference type="Gene3D" id="3.30.160.60">
    <property type="entry name" value="Classic Zinc Finger"/>
    <property type="match status" value="1"/>
</dbReference>
<dbReference type="Proteomes" id="UP000036893">
    <property type="component" value="Unassembled WGS sequence"/>
</dbReference>
<protein>
    <submittedName>
        <fullName evidence="12">Uncharacterized protein</fullName>
    </submittedName>
</protein>
<dbReference type="EMBL" id="BBXM02000007">
    <property type="protein sequence ID" value="GIC92304.1"/>
    <property type="molecule type" value="Genomic_DNA"/>
</dbReference>
<dbReference type="PROSITE" id="PS00463">
    <property type="entry name" value="ZN2_CY6_FUNGAL_1"/>
    <property type="match status" value="1"/>
</dbReference>
<dbReference type="GO" id="GO:0000981">
    <property type="term" value="F:DNA-binding transcription factor activity, RNA polymerase II-specific"/>
    <property type="evidence" value="ECO:0007669"/>
    <property type="project" value="InterPro"/>
</dbReference>
<evidence type="ECO:0000256" key="5">
    <source>
        <dbReference type="ARBA" id="ARBA00022833"/>
    </source>
</evidence>
<dbReference type="Pfam" id="PF04082">
    <property type="entry name" value="Fungal_trans"/>
    <property type="match status" value="1"/>
</dbReference>
<dbReference type="SUPFAM" id="SSF57701">
    <property type="entry name" value="Zn2/Cys6 DNA-binding domain"/>
    <property type="match status" value="1"/>
</dbReference>
<comment type="caution">
    <text evidence="12">The sequence shown here is derived from an EMBL/GenBank/DDBJ whole genome shotgun (WGS) entry which is preliminary data.</text>
</comment>
<evidence type="ECO:0000259" key="11">
    <source>
        <dbReference type="PROSITE" id="PS00463"/>
    </source>
</evidence>
<reference evidence="12" key="2">
    <citation type="submission" date="2021-01" db="EMBL/GenBank/DDBJ databases">
        <title>Pan-genome distribution and transcriptional activeness of fungal secondary metabolism genes in Aspergillus section Fumigati.</title>
        <authorList>
            <person name="Takahashi H."/>
            <person name="Umemura M."/>
            <person name="Ninomiya A."/>
            <person name="Kusuya Y."/>
            <person name="Urayama S."/>
            <person name="Shimizu M."/>
            <person name="Watanabe A."/>
            <person name="Kamei K."/>
            <person name="Yaguchi T."/>
            <person name="Hagiwara D."/>
        </authorList>
    </citation>
    <scope>NUCLEOTIDE SEQUENCE</scope>
    <source>
        <strain evidence="12">IFM 46973</strain>
    </source>
</reference>
<dbReference type="GO" id="GO:0000978">
    <property type="term" value="F:RNA polymerase II cis-regulatory region sequence-specific DNA binding"/>
    <property type="evidence" value="ECO:0007669"/>
    <property type="project" value="InterPro"/>
</dbReference>
<organism evidence="12 13">
    <name type="scientific">Aspergillus udagawae</name>
    <dbReference type="NCBI Taxonomy" id="91492"/>
    <lineage>
        <taxon>Eukaryota</taxon>
        <taxon>Fungi</taxon>
        <taxon>Dikarya</taxon>
        <taxon>Ascomycota</taxon>
        <taxon>Pezizomycotina</taxon>
        <taxon>Eurotiomycetes</taxon>
        <taxon>Eurotiomycetidae</taxon>
        <taxon>Eurotiales</taxon>
        <taxon>Aspergillaceae</taxon>
        <taxon>Aspergillus</taxon>
        <taxon>Aspergillus subgen. Fumigati</taxon>
    </lineage>
</organism>
<evidence type="ECO:0000256" key="6">
    <source>
        <dbReference type="ARBA" id="ARBA00023015"/>
    </source>
</evidence>
<evidence type="ECO:0000256" key="9">
    <source>
        <dbReference type="ARBA" id="ARBA00023242"/>
    </source>
</evidence>
<feature type="domain" description="Zn(2)-C6 fungal-type" evidence="11">
    <location>
        <begin position="81"/>
        <end position="108"/>
    </location>
</feature>
<dbReference type="PANTHER" id="PTHR40626:SF3">
    <property type="entry name" value="TRANSCRIPTION FACTOR WITH C2H2 AND ZN(2)-CYS(6) DNA BINDING DOMAIN (EUROFUNG)-RELATED"/>
    <property type="match status" value="1"/>
</dbReference>
<keyword evidence="6" id="KW-0805">Transcription regulation</keyword>
<dbReference type="GeneID" id="66996247"/>
<evidence type="ECO:0000256" key="2">
    <source>
        <dbReference type="ARBA" id="ARBA00022723"/>
    </source>
</evidence>
<proteinExistence type="predicted"/>
<dbReference type="SMART" id="SM00355">
    <property type="entry name" value="ZnF_C2H2"/>
    <property type="match status" value="2"/>
</dbReference>
<keyword evidence="7" id="KW-0238">DNA-binding</keyword>
<dbReference type="CDD" id="cd12148">
    <property type="entry name" value="fungal_TF_MHR"/>
    <property type="match status" value="1"/>
</dbReference>